<dbReference type="STRING" id="354355.SAMN05660816_04128"/>
<gene>
    <name evidence="5" type="ORF">A4H97_14615</name>
</gene>
<dbReference type="AlphaFoldDB" id="A0A1V9E407"/>
<dbReference type="PROSITE" id="PS00041">
    <property type="entry name" value="HTH_ARAC_FAMILY_1"/>
    <property type="match status" value="1"/>
</dbReference>
<dbReference type="GO" id="GO:0043565">
    <property type="term" value="F:sequence-specific DNA binding"/>
    <property type="evidence" value="ECO:0007669"/>
    <property type="project" value="InterPro"/>
</dbReference>
<evidence type="ECO:0000256" key="2">
    <source>
        <dbReference type="ARBA" id="ARBA00023125"/>
    </source>
</evidence>
<feature type="domain" description="HTH araC/xylS-type" evidence="4">
    <location>
        <begin position="186"/>
        <end position="284"/>
    </location>
</feature>
<keyword evidence="2" id="KW-0238">DNA-binding</keyword>
<dbReference type="SUPFAM" id="SSF46689">
    <property type="entry name" value="Homeodomain-like"/>
    <property type="match status" value="1"/>
</dbReference>
<dbReference type="InterPro" id="IPR050959">
    <property type="entry name" value="MarA-like"/>
</dbReference>
<protein>
    <recommendedName>
        <fullName evidence="4">HTH araC/xylS-type domain-containing protein</fullName>
    </recommendedName>
</protein>
<dbReference type="InterPro" id="IPR020449">
    <property type="entry name" value="Tscrpt_reg_AraC-type_HTH"/>
</dbReference>
<dbReference type="PANTHER" id="PTHR47504">
    <property type="entry name" value="RIGHT ORIGIN-BINDING PROTEIN"/>
    <property type="match status" value="1"/>
</dbReference>
<evidence type="ECO:0000256" key="1">
    <source>
        <dbReference type="ARBA" id="ARBA00023015"/>
    </source>
</evidence>
<sequence>MLQDSNTLQHKAADIHPNVLLLNGHPAVTRFTYYSSKQGSFFIEENSLLVVKEGALNLKSGNLDHIVHKRQLIVLTHNTLVEWQSFSGSGPTVCFLFSFNQHLLKQFTTFADWKISGNKVPPGTVMSNQSSHLQKYLDSLEPYLDNTTTVNGCLIKIKLLELLFCLAGTDSSVLPLLLQLPKSVRPNIKAIVEEHVMSALPLSKLAALSQRSLSSFRRDFLSIYNMPPSKWIRERRLKKAQDLLCTTRMSITDICYALGFESITHFSRLFKSRFGFPPSVYRTK</sequence>
<dbReference type="Pfam" id="PF12833">
    <property type="entry name" value="HTH_18"/>
    <property type="match status" value="1"/>
</dbReference>
<dbReference type="Proteomes" id="UP000192610">
    <property type="component" value="Unassembled WGS sequence"/>
</dbReference>
<dbReference type="PROSITE" id="PS01124">
    <property type="entry name" value="HTH_ARAC_FAMILY_2"/>
    <property type="match status" value="1"/>
</dbReference>
<organism evidence="5 6">
    <name type="scientific">Niastella yeongjuensis</name>
    <dbReference type="NCBI Taxonomy" id="354355"/>
    <lineage>
        <taxon>Bacteria</taxon>
        <taxon>Pseudomonadati</taxon>
        <taxon>Bacteroidota</taxon>
        <taxon>Chitinophagia</taxon>
        <taxon>Chitinophagales</taxon>
        <taxon>Chitinophagaceae</taxon>
        <taxon>Niastella</taxon>
    </lineage>
</organism>
<keyword evidence="3" id="KW-0804">Transcription</keyword>
<reference evidence="6" key="1">
    <citation type="submission" date="2016-04" db="EMBL/GenBank/DDBJ databases">
        <authorList>
            <person name="Chen L."/>
            <person name="Zhuang W."/>
            <person name="Wang G."/>
        </authorList>
    </citation>
    <scope>NUCLEOTIDE SEQUENCE [LARGE SCALE GENOMIC DNA]</scope>
    <source>
        <strain evidence="6">17621</strain>
    </source>
</reference>
<evidence type="ECO:0000313" key="6">
    <source>
        <dbReference type="Proteomes" id="UP000192610"/>
    </source>
</evidence>
<dbReference type="InterPro" id="IPR009057">
    <property type="entry name" value="Homeodomain-like_sf"/>
</dbReference>
<dbReference type="SMART" id="SM00342">
    <property type="entry name" value="HTH_ARAC"/>
    <property type="match status" value="1"/>
</dbReference>
<dbReference type="RefSeq" id="WP_081203820.1">
    <property type="nucleotide sequence ID" value="NZ_FOCZ01000007.1"/>
</dbReference>
<dbReference type="Pfam" id="PF22200">
    <property type="entry name" value="ExsA_N"/>
    <property type="match status" value="1"/>
</dbReference>
<comment type="caution">
    <text evidence="5">The sequence shown here is derived from an EMBL/GenBank/DDBJ whole genome shotgun (WGS) entry which is preliminary data.</text>
</comment>
<dbReference type="OrthoDB" id="4480133at2"/>
<dbReference type="InterPro" id="IPR054015">
    <property type="entry name" value="ExsA-like_N"/>
</dbReference>
<keyword evidence="6" id="KW-1185">Reference proteome</keyword>
<dbReference type="GO" id="GO:0003700">
    <property type="term" value="F:DNA-binding transcription factor activity"/>
    <property type="evidence" value="ECO:0007669"/>
    <property type="project" value="InterPro"/>
</dbReference>
<dbReference type="EMBL" id="LVXG01000067">
    <property type="protein sequence ID" value="OQP40838.1"/>
    <property type="molecule type" value="Genomic_DNA"/>
</dbReference>
<proteinExistence type="predicted"/>
<dbReference type="InterPro" id="IPR018060">
    <property type="entry name" value="HTH_AraC"/>
</dbReference>
<accession>A0A1V9E407</accession>
<name>A0A1V9E407_9BACT</name>
<keyword evidence="1" id="KW-0805">Transcription regulation</keyword>
<dbReference type="PRINTS" id="PR00032">
    <property type="entry name" value="HTHARAC"/>
</dbReference>
<evidence type="ECO:0000313" key="5">
    <source>
        <dbReference type="EMBL" id="OQP40838.1"/>
    </source>
</evidence>
<dbReference type="Gene3D" id="1.10.10.60">
    <property type="entry name" value="Homeodomain-like"/>
    <property type="match status" value="1"/>
</dbReference>
<evidence type="ECO:0000256" key="3">
    <source>
        <dbReference type="ARBA" id="ARBA00023163"/>
    </source>
</evidence>
<dbReference type="PANTHER" id="PTHR47504:SF5">
    <property type="entry name" value="RIGHT ORIGIN-BINDING PROTEIN"/>
    <property type="match status" value="1"/>
</dbReference>
<dbReference type="InterPro" id="IPR018062">
    <property type="entry name" value="HTH_AraC-typ_CS"/>
</dbReference>
<evidence type="ECO:0000259" key="4">
    <source>
        <dbReference type="PROSITE" id="PS01124"/>
    </source>
</evidence>